<organism evidence="1 2">
    <name type="scientific">Polymorphospora rubra</name>
    <dbReference type="NCBI Taxonomy" id="338584"/>
    <lineage>
        <taxon>Bacteria</taxon>
        <taxon>Bacillati</taxon>
        <taxon>Actinomycetota</taxon>
        <taxon>Actinomycetes</taxon>
        <taxon>Micromonosporales</taxon>
        <taxon>Micromonosporaceae</taxon>
        <taxon>Polymorphospora</taxon>
    </lineage>
</organism>
<dbReference type="AlphaFoldDB" id="A0A810N661"/>
<accession>A0A810N661</accession>
<dbReference type="EMBL" id="AP023359">
    <property type="protein sequence ID" value="BCJ68896.1"/>
    <property type="molecule type" value="Genomic_DNA"/>
</dbReference>
<dbReference type="RefSeq" id="WP_212818062.1">
    <property type="nucleotide sequence ID" value="NZ_AP023359.1"/>
</dbReference>
<dbReference type="KEGG" id="pry:Prubr_59170"/>
<keyword evidence="2" id="KW-1185">Reference proteome</keyword>
<protein>
    <submittedName>
        <fullName evidence="1">Uncharacterized protein</fullName>
    </submittedName>
</protein>
<gene>
    <name evidence="1" type="ORF">Prubr_59170</name>
</gene>
<proteinExistence type="predicted"/>
<evidence type="ECO:0000313" key="2">
    <source>
        <dbReference type="Proteomes" id="UP000680866"/>
    </source>
</evidence>
<sequence>MAQTVLLGEITCPSGELVLVDGGYLGLWSGTRSPDDVAGHDRFPAVDFEVVGPDAEAAARSFDRQSGRTLHDIPRHATDEFTGMFADHCREHGLDATLRRFPRRVAHRDRIRRAVAEGRCDFLMSGVPGVVVGGLPVDRPLPVTATPGEWGWRRLRIEVGTARAVRTRMLGPIGVDCARFAFADADALNAWMHDDPIDGRADIVFWGRDEAALAAELGAPATGTPGDDVYGWLDLPVAEAHARAVALDELRNRPDGHRFAYDFRPHSHHWQVMAGVRASEHEAGTIDVGAARIMFAMTSVGDGFFPVHAELDAAGGVVAVEVTVSGEPPP</sequence>
<reference evidence="1" key="1">
    <citation type="submission" date="2020-08" db="EMBL/GenBank/DDBJ databases">
        <title>Whole genome shotgun sequence of Polymorphospora rubra NBRC 101157.</title>
        <authorList>
            <person name="Komaki H."/>
            <person name="Tamura T."/>
        </authorList>
    </citation>
    <scope>NUCLEOTIDE SEQUENCE</scope>
    <source>
        <strain evidence="1">NBRC 101157</strain>
    </source>
</reference>
<evidence type="ECO:0000313" key="1">
    <source>
        <dbReference type="EMBL" id="BCJ68896.1"/>
    </source>
</evidence>
<name>A0A810N661_9ACTN</name>
<dbReference type="Proteomes" id="UP000680866">
    <property type="component" value="Chromosome"/>
</dbReference>